<evidence type="ECO:0000313" key="2">
    <source>
        <dbReference type="EMBL" id="GEU83592.1"/>
    </source>
</evidence>
<name>A0A6L2NEX2_TANCI</name>
<dbReference type="InterPro" id="IPR026960">
    <property type="entry name" value="RVT-Znf"/>
</dbReference>
<evidence type="ECO:0000259" key="1">
    <source>
        <dbReference type="Pfam" id="PF13966"/>
    </source>
</evidence>
<reference evidence="2" key="1">
    <citation type="journal article" date="2019" name="Sci. Rep.">
        <title>Draft genome of Tanacetum cinerariifolium, the natural source of mosquito coil.</title>
        <authorList>
            <person name="Yamashiro T."/>
            <person name="Shiraishi A."/>
            <person name="Satake H."/>
            <person name="Nakayama K."/>
        </authorList>
    </citation>
    <scope>NUCLEOTIDE SEQUENCE</scope>
</reference>
<dbReference type="Pfam" id="PF13966">
    <property type="entry name" value="zf-RVT"/>
    <property type="match status" value="1"/>
</dbReference>
<keyword evidence="2" id="KW-0808">Transferase</keyword>
<keyword evidence="2" id="KW-0695">RNA-directed DNA polymerase</keyword>
<feature type="domain" description="Reverse transcriptase zinc-binding" evidence="1">
    <location>
        <begin position="213"/>
        <end position="271"/>
    </location>
</feature>
<protein>
    <submittedName>
        <fullName evidence="2">Reverse transcriptase domain, reverse transcriptase zinc-binding domain protein</fullName>
    </submittedName>
</protein>
<gene>
    <name evidence="2" type="ORF">Tci_055570</name>
</gene>
<sequence length="371" mass="44015">MACDLYRLISWWWNIHIPNLLDPLAREDWFNGLRLNNMQRLALEASVFSLWWHIWSYRNALLFSVKKPIKDTSNGFLQSGIVRFSLFFALLKLLLHAKTYSFGGRLSLVKSVLGSLPLYYFSLFRVPFSVINNLKGNGRDVSFWLDRWLMDSRMCDTFPRLFHLDRRPEGRVAEKGRWVEGVWTWELEWFREPRGRNLGREEYGRRHDLAQTCSKKVNIFVWRALKRRLPVREELDNRGVDLDTVLCPCCNSVVESCEHSLIMCSMAMGVWEKVHRWRKLRGIKAFSIRDMFSLNGGVNLPNRPRLIWQTVLWSSGYFIWKERNNRVFKAKVSSVNKIVQEIQLKSFDWITRRSKKRYRLADVVASSWEAL</sequence>
<accession>A0A6L2NEX2</accession>
<proteinExistence type="predicted"/>
<organism evidence="2">
    <name type="scientific">Tanacetum cinerariifolium</name>
    <name type="common">Dalmatian daisy</name>
    <name type="synonym">Chrysanthemum cinerariifolium</name>
    <dbReference type="NCBI Taxonomy" id="118510"/>
    <lineage>
        <taxon>Eukaryota</taxon>
        <taxon>Viridiplantae</taxon>
        <taxon>Streptophyta</taxon>
        <taxon>Embryophyta</taxon>
        <taxon>Tracheophyta</taxon>
        <taxon>Spermatophyta</taxon>
        <taxon>Magnoliopsida</taxon>
        <taxon>eudicotyledons</taxon>
        <taxon>Gunneridae</taxon>
        <taxon>Pentapetalae</taxon>
        <taxon>asterids</taxon>
        <taxon>campanulids</taxon>
        <taxon>Asterales</taxon>
        <taxon>Asteraceae</taxon>
        <taxon>Asteroideae</taxon>
        <taxon>Anthemideae</taxon>
        <taxon>Anthemidinae</taxon>
        <taxon>Tanacetum</taxon>
    </lineage>
</organism>
<keyword evidence="2" id="KW-0548">Nucleotidyltransferase</keyword>
<dbReference type="AlphaFoldDB" id="A0A6L2NEX2"/>
<comment type="caution">
    <text evidence="2">The sequence shown here is derived from an EMBL/GenBank/DDBJ whole genome shotgun (WGS) entry which is preliminary data.</text>
</comment>
<dbReference type="GO" id="GO:0003964">
    <property type="term" value="F:RNA-directed DNA polymerase activity"/>
    <property type="evidence" value="ECO:0007669"/>
    <property type="project" value="UniProtKB-KW"/>
</dbReference>
<dbReference type="EMBL" id="BKCJ010008712">
    <property type="protein sequence ID" value="GEU83592.1"/>
    <property type="molecule type" value="Genomic_DNA"/>
</dbReference>
<dbReference type="PANTHER" id="PTHR33116">
    <property type="entry name" value="REVERSE TRANSCRIPTASE ZINC-BINDING DOMAIN-CONTAINING PROTEIN-RELATED-RELATED"/>
    <property type="match status" value="1"/>
</dbReference>
<dbReference type="PANTHER" id="PTHR33116:SF78">
    <property type="entry name" value="OS12G0587133 PROTEIN"/>
    <property type="match status" value="1"/>
</dbReference>